<feature type="compositionally biased region" description="Polar residues" evidence="7">
    <location>
        <begin position="798"/>
        <end position="813"/>
    </location>
</feature>
<sequence length="822" mass="91441">MQARSKQLKNTKFPDVDTQWLFGCILCLALVFVDPTATRCWIWEQILGITQYPTLYPTGISSWLKLPSCRELESNHIAMSQWEKRIRDLFRTAPRGETSELRKGLVSQYAHERKDAIERTIHAMTLGKDVSGLFPDILKNLATHDLEQKKLVYLYLMNYAKTHPELCILAVNTFVQDTEDPNPLVRALAIRTMGCIRVDKMVDYMNIPLQKTLKDENPYVRKTAAICVAKLFDLNSQLAIEEGFVEELQNLMDDANPMVVANAVSALAEIQDAAPQTKCFEITSTVLVKLLAALNECTEWGRISILTALADYKAENAEESGHICDRVVPQFQHVNPSVVLAAIKAAIAHMPSQPNDVQETLKRKMSSPLVTLLSTPPELQYVALRNIRIILQKYPSIAAKELRVFYCKYNDPLYLKLEKVEIMVNLATENNVKQLIAELNEYCHEVDMEFVRRAIRALGQCAIKLESCAPAVVDCLLDLLDNKISYIDQEVMIVMRDILRKYPAFEDAIPRLCDSIEEIDEPESRAAIVWILGEYSDKIPPIKSLIAPFCRSFLEEGTQVQLQVLTAAVKLYIKRPDEGKELIHELLQTATSKSDNADIRDRAYVYWRILSSDPAVAKKIVLAERPIIETTIEKMPESLLNELLGEISTLASVYHKSPANFMGRGRYGSDEVQKRALEEQRQAKDELNDDNLLDLDSGEPAKSDLNMLTDIFMNQPSSNNSATTGAANSASDDILSLFASVTAPVPTPSGGSSGAAPSADPFNFSSLNIQPTKPSPSLVAAVTTSTTSSNGSFDDLFGSQSASVPPPTTSGGDSKNDLLDLF</sequence>
<keyword evidence="4 6" id="KW-0653">Protein transport</keyword>
<evidence type="ECO:0000313" key="9">
    <source>
        <dbReference type="EMBL" id="PRT56004.1"/>
    </source>
</evidence>
<dbReference type="STRING" id="45607.A0A2T0FLY8"/>
<evidence type="ECO:0000256" key="2">
    <source>
        <dbReference type="ARBA" id="ARBA00006613"/>
    </source>
</evidence>
<feature type="region of interest" description="Disordered" evidence="7">
    <location>
        <begin position="763"/>
        <end position="822"/>
    </location>
</feature>
<dbReference type="Gene3D" id="1.25.10.10">
    <property type="entry name" value="Leucine-rich Repeat Variant"/>
    <property type="match status" value="1"/>
</dbReference>
<comment type="caution">
    <text evidence="9">The sequence shown here is derived from an EMBL/GenBank/DDBJ whole genome shotgun (WGS) entry which is preliminary data.</text>
</comment>
<keyword evidence="5 6" id="KW-0472">Membrane</keyword>
<reference evidence="9 10" key="1">
    <citation type="submission" date="2017-04" db="EMBL/GenBank/DDBJ databases">
        <title>Genome sequencing of [Candida] sorbophila.</title>
        <authorList>
            <person name="Ahn J.O."/>
        </authorList>
    </citation>
    <scope>NUCLEOTIDE SEQUENCE [LARGE SCALE GENOMIC DNA]</scope>
    <source>
        <strain evidence="9 10">DS02</strain>
    </source>
</reference>
<evidence type="ECO:0000256" key="4">
    <source>
        <dbReference type="ARBA" id="ARBA00022927"/>
    </source>
</evidence>
<dbReference type="InterPro" id="IPR026739">
    <property type="entry name" value="AP_beta"/>
</dbReference>
<dbReference type="GO" id="GO:0006886">
    <property type="term" value="P:intracellular protein transport"/>
    <property type="evidence" value="ECO:0007669"/>
    <property type="project" value="InterPro"/>
</dbReference>
<feature type="region of interest" description="Disordered" evidence="7">
    <location>
        <begin position="680"/>
        <end position="700"/>
    </location>
</feature>
<evidence type="ECO:0000256" key="5">
    <source>
        <dbReference type="ARBA" id="ARBA00023136"/>
    </source>
</evidence>
<evidence type="ECO:0000256" key="7">
    <source>
        <dbReference type="SAM" id="MobiDB-lite"/>
    </source>
</evidence>
<dbReference type="AlphaFoldDB" id="A0A2T0FLY8"/>
<protein>
    <recommendedName>
        <fullName evidence="6">AP complex subunit beta</fullName>
    </recommendedName>
</protein>
<dbReference type="EMBL" id="NDIQ01000022">
    <property type="protein sequence ID" value="PRT56004.1"/>
    <property type="molecule type" value="Genomic_DNA"/>
</dbReference>
<organism evidence="9 10">
    <name type="scientific">Wickerhamiella sorbophila</name>
    <dbReference type="NCBI Taxonomy" id="45607"/>
    <lineage>
        <taxon>Eukaryota</taxon>
        <taxon>Fungi</taxon>
        <taxon>Dikarya</taxon>
        <taxon>Ascomycota</taxon>
        <taxon>Saccharomycotina</taxon>
        <taxon>Dipodascomycetes</taxon>
        <taxon>Dipodascales</taxon>
        <taxon>Trichomonascaceae</taxon>
        <taxon>Wickerhamiella</taxon>
    </lineage>
</organism>
<dbReference type="GO" id="GO:0030117">
    <property type="term" value="C:membrane coat"/>
    <property type="evidence" value="ECO:0007669"/>
    <property type="project" value="InterPro"/>
</dbReference>
<evidence type="ECO:0000259" key="8">
    <source>
        <dbReference type="Pfam" id="PF01602"/>
    </source>
</evidence>
<name>A0A2T0FLY8_9ASCO</name>
<dbReference type="OrthoDB" id="10254310at2759"/>
<dbReference type="PANTHER" id="PTHR11134">
    <property type="entry name" value="ADAPTOR COMPLEX SUBUNIT BETA FAMILY MEMBER"/>
    <property type="match status" value="1"/>
</dbReference>
<comment type="subcellular location">
    <subcellularLocation>
        <location evidence="1">Endomembrane system</location>
    </subcellularLocation>
</comment>
<dbReference type="PIRSF" id="PIRSF002291">
    <property type="entry name" value="AP_complex_beta"/>
    <property type="match status" value="1"/>
</dbReference>
<dbReference type="InterPro" id="IPR016024">
    <property type="entry name" value="ARM-type_fold"/>
</dbReference>
<comment type="function">
    <text evidence="6">Adaptins are components of the adaptor complexes which link clathrin to receptors in coated vesicles. Clathrin-associated protein complexes are believed to interact with the cytoplasmic tails of membrane proteins, leading to their selection and concentration.</text>
</comment>
<dbReference type="Pfam" id="PF01602">
    <property type="entry name" value="Adaptin_N"/>
    <property type="match status" value="1"/>
</dbReference>
<dbReference type="GO" id="GO:0012505">
    <property type="term" value="C:endomembrane system"/>
    <property type="evidence" value="ECO:0007669"/>
    <property type="project" value="UniProtKB-SubCell"/>
</dbReference>
<feature type="domain" description="Clathrin/coatomer adaptor adaptin-like N-terminal" evidence="8">
    <location>
        <begin position="97"/>
        <end position="613"/>
    </location>
</feature>
<accession>A0A2T0FLY8</accession>
<keyword evidence="3 6" id="KW-0813">Transport</keyword>
<keyword evidence="10" id="KW-1185">Reference proteome</keyword>
<feature type="compositionally biased region" description="Polar residues" evidence="7">
    <location>
        <begin position="763"/>
        <end position="772"/>
    </location>
</feature>
<dbReference type="GeneID" id="36517372"/>
<dbReference type="InterPro" id="IPR011989">
    <property type="entry name" value="ARM-like"/>
</dbReference>
<evidence type="ECO:0000256" key="3">
    <source>
        <dbReference type="ARBA" id="ARBA00022448"/>
    </source>
</evidence>
<dbReference type="GO" id="GO:0016192">
    <property type="term" value="P:vesicle-mediated transport"/>
    <property type="evidence" value="ECO:0007669"/>
    <property type="project" value="InterPro"/>
</dbReference>
<proteinExistence type="inferred from homology"/>
<evidence type="ECO:0000256" key="6">
    <source>
        <dbReference type="PIRNR" id="PIRNR002291"/>
    </source>
</evidence>
<dbReference type="InterPro" id="IPR016342">
    <property type="entry name" value="AP_complex_bsu_1_2_4"/>
</dbReference>
<dbReference type="SUPFAM" id="SSF48371">
    <property type="entry name" value="ARM repeat"/>
    <property type="match status" value="1"/>
</dbReference>
<evidence type="ECO:0000256" key="1">
    <source>
        <dbReference type="ARBA" id="ARBA00004308"/>
    </source>
</evidence>
<dbReference type="GO" id="GO:0030276">
    <property type="term" value="F:clathrin binding"/>
    <property type="evidence" value="ECO:0007669"/>
    <property type="project" value="InterPro"/>
</dbReference>
<dbReference type="InterPro" id="IPR002553">
    <property type="entry name" value="Clathrin/coatomer_adapt-like_N"/>
</dbReference>
<evidence type="ECO:0000313" key="10">
    <source>
        <dbReference type="Proteomes" id="UP000238350"/>
    </source>
</evidence>
<gene>
    <name evidence="9" type="ORF">B9G98_03624</name>
</gene>
<feature type="compositionally biased region" description="Acidic residues" evidence="7">
    <location>
        <begin position="687"/>
        <end position="697"/>
    </location>
</feature>
<comment type="similarity">
    <text evidence="2 6">Belongs to the adaptor complexes large subunit family.</text>
</comment>
<dbReference type="RefSeq" id="XP_024665949.1">
    <property type="nucleotide sequence ID" value="XM_024810181.1"/>
</dbReference>
<dbReference type="Proteomes" id="UP000238350">
    <property type="component" value="Unassembled WGS sequence"/>
</dbReference>